<gene>
    <name evidence="1" type="ORF">Godav_028164</name>
</gene>
<organism evidence="1 2">
    <name type="scientific">Gossypium davidsonii</name>
    <name type="common">Davidson's cotton</name>
    <name type="synonym">Gossypium klotzschianum subsp. davidsonii</name>
    <dbReference type="NCBI Taxonomy" id="34287"/>
    <lineage>
        <taxon>Eukaryota</taxon>
        <taxon>Viridiplantae</taxon>
        <taxon>Streptophyta</taxon>
        <taxon>Embryophyta</taxon>
        <taxon>Tracheophyta</taxon>
        <taxon>Spermatophyta</taxon>
        <taxon>Magnoliopsida</taxon>
        <taxon>eudicotyledons</taxon>
        <taxon>Gunneridae</taxon>
        <taxon>Pentapetalae</taxon>
        <taxon>rosids</taxon>
        <taxon>malvids</taxon>
        <taxon>Malvales</taxon>
        <taxon>Malvaceae</taxon>
        <taxon>Malvoideae</taxon>
        <taxon>Gossypium</taxon>
    </lineage>
</organism>
<name>A0A7J8RYK4_GOSDV</name>
<dbReference type="EMBL" id="JABFAC010000007">
    <property type="protein sequence ID" value="MBA0618899.1"/>
    <property type="molecule type" value="Genomic_DNA"/>
</dbReference>
<accession>A0A7J8RYK4</accession>
<comment type="caution">
    <text evidence="1">The sequence shown here is derived from an EMBL/GenBank/DDBJ whole genome shotgun (WGS) entry which is preliminary data.</text>
</comment>
<dbReference type="AlphaFoldDB" id="A0A7J8RYK4"/>
<protein>
    <submittedName>
        <fullName evidence="1">Uncharacterized protein</fullName>
    </submittedName>
</protein>
<evidence type="ECO:0000313" key="2">
    <source>
        <dbReference type="Proteomes" id="UP000593561"/>
    </source>
</evidence>
<dbReference type="Proteomes" id="UP000593561">
    <property type="component" value="Unassembled WGS sequence"/>
</dbReference>
<keyword evidence="2" id="KW-1185">Reference proteome</keyword>
<reference evidence="1 2" key="1">
    <citation type="journal article" date="2019" name="Genome Biol. Evol.">
        <title>Insights into the evolution of the New World diploid cottons (Gossypium, subgenus Houzingenia) based on genome sequencing.</title>
        <authorList>
            <person name="Grover C.E."/>
            <person name="Arick M.A. 2nd"/>
            <person name="Thrash A."/>
            <person name="Conover J.L."/>
            <person name="Sanders W.S."/>
            <person name="Peterson D.G."/>
            <person name="Frelichowski J.E."/>
            <person name="Scheffler J.A."/>
            <person name="Scheffler B.E."/>
            <person name="Wendel J.F."/>
        </authorList>
    </citation>
    <scope>NUCLEOTIDE SEQUENCE [LARGE SCALE GENOMIC DNA]</scope>
    <source>
        <strain evidence="1">27</strain>
        <tissue evidence="1">Leaf</tissue>
    </source>
</reference>
<sequence length="34" mass="4016">MKAFTKLIDENVWQVLLSGWEPLTEETNRSNHQT</sequence>
<evidence type="ECO:0000313" key="1">
    <source>
        <dbReference type="EMBL" id="MBA0618899.1"/>
    </source>
</evidence>
<proteinExistence type="predicted"/>